<feature type="region of interest" description="Disordered" evidence="1">
    <location>
        <begin position="1"/>
        <end position="20"/>
    </location>
</feature>
<sequence>MDDEDDPRNTAENTQPAAFAHNYSNFDDLYARLAEEEEQSVVNSFLQNLMEQELLDSRMVEELSLNDGETRKKFRNPVVTMEARHQQVRENRLRRDAERKKQLMEKEAQREARKEAKRREWEEEMKKKQEECREEKMLQKEMMKLRRQMEERRGLERRVRQREREQEVQKEVRSAQPIPIPPTKQKHLQESHQQLEQDIQTLIHMSKLKCLHRHFSGWHSVVLDKKLCMDKVVALCNWRRRLKAWQAWRSLVWAAHRQREVARTEEALRKENRQTQLAAESDRRRLLRRCLGEWQLWCRTEKARRELFARQQETKEKMAAVSVGKLTVAENSADQLKTAPLEEMGHHLSDTYAPDPLAVHQDKPSSGTDFLPSQPWQVTRRHVAPTAAELLEARRIAESGVLASKTRTVSSAGRFENRHAVQQQIIVQQRKLLKEQQEQITRLKEKQSMMGLELEMEKTSQLTQLSVLRGSRPMSCSVDPKEQRAPTAPAEPDSQKAPSRKAVSRQTCPHPIITAMEARARRRAEQRKEIEELKRKKEETKLAEMKAAEEQRQREEEEEKRQAAERKREEKRLERQREEEKRRQRERLQELMRLAHQHYNTTLLSRRGLVPWKRLIQLKQASVELAENHHRLNVLKRCILGWQQHTRESVSEKEARADRSYQRFLLQRSLNCWKRMRDMRRIQEERADHFYRKHTLRRVLLGLLDHVTQERLVELDSQNLAQEHNDRRILLKTLQAWRQLPSVLRSERQRDKRREKLSRKVAEVLPDFCSRPT</sequence>
<evidence type="ECO:0000256" key="1">
    <source>
        <dbReference type="SAM" id="MobiDB-lite"/>
    </source>
</evidence>
<proteinExistence type="predicted"/>
<feature type="compositionally biased region" description="Basic and acidic residues" evidence="1">
    <location>
        <begin position="145"/>
        <end position="173"/>
    </location>
</feature>
<organism evidence="2">
    <name type="scientific">Nothobranchius pienaari</name>
    <dbReference type="NCBI Taxonomy" id="704102"/>
    <lineage>
        <taxon>Eukaryota</taxon>
        <taxon>Metazoa</taxon>
        <taxon>Chordata</taxon>
        <taxon>Craniata</taxon>
        <taxon>Vertebrata</taxon>
        <taxon>Euteleostomi</taxon>
        <taxon>Actinopterygii</taxon>
        <taxon>Neopterygii</taxon>
        <taxon>Teleostei</taxon>
        <taxon>Neoteleostei</taxon>
        <taxon>Acanthomorphata</taxon>
        <taxon>Ovalentaria</taxon>
        <taxon>Atherinomorphae</taxon>
        <taxon>Cyprinodontiformes</taxon>
        <taxon>Nothobranchiidae</taxon>
        <taxon>Nothobranchius</taxon>
    </lineage>
</organism>
<gene>
    <name evidence="2" type="primary">KIAA1407</name>
</gene>
<feature type="region of interest" description="Disordered" evidence="1">
    <location>
        <begin position="145"/>
        <end position="183"/>
    </location>
</feature>
<reference evidence="2" key="2">
    <citation type="submission" date="2016-06" db="EMBL/GenBank/DDBJ databases">
        <title>The genome of a short-lived fish provides insights into sex chromosome evolution and the genetic control of aging.</title>
        <authorList>
            <person name="Reichwald K."/>
            <person name="Felder M."/>
            <person name="Petzold A."/>
            <person name="Koch P."/>
            <person name="Groth M."/>
            <person name="Platzer M."/>
        </authorList>
    </citation>
    <scope>NUCLEOTIDE SEQUENCE</scope>
    <source>
        <tissue evidence="2">Brain</tissue>
    </source>
</reference>
<reference evidence="2" key="1">
    <citation type="submission" date="2016-05" db="EMBL/GenBank/DDBJ databases">
        <authorList>
            <person name="Lavstsen T."/>
            <person name="Jespersen J.S."/>
        </authorList>
    </citation>
    <scope>NUCLEOTIDE SEQUENCE</scope>
    <source>
        <tissue evidence="2">Brain</tissue>
    </source>
</reference>
<dbReference type="EMBL" id="HAEF01015407">
    <property type="protein sequence ID" value="SBR56566.1"/>
    <property type="molecule type" value="Transcribed_RNA"/>
</dbReference>
<feature type="region of interest" description="Disordered" evidence="1">
    <location>
        <begin position="92"/>
        <end position="130"/>
    </location>
</feature>
<name>A0A1A8MJ30_9TELE</name>
<protein>
    <submittedName>
        <fullName evidence="2">KIAA1407</fullName>
    </submittedName>
</protein>
<dbReference type="PANTHER" id="PTHR22028:SF5">
    <property type="entry name" value="COILED-COIL DOMAIN-CONTAINING PROTEIN 191"/>
    <property type="match status" value="1"/>
</dbReference>
<dbReference type="InterPro" id="IPR052270">
    <property type="entry name" value="CACF_protein"/>
</dbReference>
<evidence type="ECO:0000313" key="2">
    <source>
        <dbReference type="EMBL" id="SBR56566.1"/>
    </source>
</evidence>
<feature type="region of interest" description="Disordered" evidence="1">
    <location>
        <begin position="463"/>
        <end position="512"/>
    </location>
</feature>
<dbReference type="PANTHER" id="PTHR22028">
    <property type="entry name" value="SFI1 SPINDLE BODY DOMAIN-CONTAINING PROTEIN-RELATED"/>
    <property type="match status" value="1"/>
</dbReference>
<accession>A0A1A8MJ30</accession>
<dbReference type="AlphaFoldDB" id="A0A1A8MJ30"/>
<feature type="region of interest" description="Disordered" evidence="1">
    <location>
        <begin position="565"/>
        <end position="585"/>
    </location>
</feature>